<dbReference type="InterPro" id="IPR017850">
    <property type="entry name" value="Alkaline_phosphatase_core_sf"/>
</dbReference>
<proteinExistence type="inferred from homology"/>
<dbReference type="EMBL" id="BJNP01000025">
    <property type="protein sequence ID" value="GEC72752.1"/>
    <property type="molecule type" value="Genomic_DNA"/>
</dbReference>
<comment type="similarity">
    <text evidence="1">Belongs to the sulfatase family.</text>
</comment>
<dbReference type="PROSITE" id="PS00149">
    <property type="entry name" value="SULFATASE_2"/>
    <property type="match status" value="1"/>
</dbReference>
<evidence type="ECO:0000313" key="7">
    <source>
        <dbReference type="Proteomes" id="UP000316775"/>
    </source>
</evidence>
<dbReference type="STRING" id="983.SAMN05443543_1154"/>
<dbReference type="Gene3D" id="3.30.1120.10">
    <property type="match status" value="1"/>
</dbReference>
<dbReference type="GO" id="GO:0046872">
    <property type="term" value="F:metal ion binding"/>
    <property type="evidence" value="ECO:0007669"/>
    <property type="project" value="UniProtKB-KW"/>
</dbReference>
<evidence type="ECO:0000256" key="4">
    <source>
        <dbReference type="ARBA" id="ARBA00022837"/>
    </source>
</evidence>
<sequence>MIFFIATDSAAQKKPNIIVVLADDMGFSDIGCYGGEAKTPNLDALATEGMRFSQFYNGARCCPTRASLLTGLYAQQAGVGYMTGKLGATEEYQGHIKNEVATLGDLMKDQGYTTLHVGKWHVGNIKNKTMPKDKGFERSWTTEGTVDYWNVTKAYEDGVSKTIDKSKSNFLTDIQGDKAIEYLDYSKTKDKPFFMYLAFNASHWPLHAKEEDIAKYQGKFLKGWEVLKKERIRKIDSIGLVKAISDKKLIDAEVPKWADYPAGDKFKGYNAVTSDKHDQADWDRQMAVYAAQIDNMDQNLGRIIAHLKAIGEYENTIIMYLQDNGACAESIGKNDENLPGTAESYIAYGLPWANLSNTPFRMYKHFVHEGGISTPFIINWPAQMNKKMKGSIEKNISGHLIDIVPTCLDAAGVATAKLNSLEGISLLPLAKGQDVKKRTLFWEHEGNRAIREGDWKLVSRYVDDHRFFKSWGWTKAPRKKEWELYNIADDRWELNDLSAQNPQKVNEMIKEYEQWFKRVGAIDRKELIEGSKEKF</sequence>
<dbReference type="PANTHER" id="PTHR42693:SF53">
    <property type="entry name" value="ENDO-4-O-SULFATASE"/>
    <property type="match status" value="1"/>
</dbReference>
<keyword evidence="2" id="KW-0479">Metal-binding</keyword>
<dbReference type="Pfam" id="PF00884">
    <property type="entry name" value="Sulfatase"/>
    <property type="match status" value="1"/>
</dbReference>
<dbReference type="InterPro" id="IPR000917">
    <property type="entry name" value="Sulfatase_N"/>
</dbReference>
<gene>
    <name evidence="6" type="primary">aslA_2</name>
    <name evidence="6" type="ORF">FFL01_22910</name>
</gene>
<dbReference type="Gene3D" id="3.40.720.10">
    <property type="entry name" value="Alkaline Phosphatase, subunit A"/>
    <property type="match status" value="1"/>
</dbReference>
<protein>
    <submittedName>
        <fullName evidence="6">Arylsulfatase</fullName>
    </submittedName>
</protein>
<keyword evidence="7" id="KW-1185">Reference proteome</keyword>
<dbReference type="CDD" id="cd16025">
    <property type="entry name" value="PAS_like"/>
    <property type="match status" value="1"/>
</dbReference>
<organism evidence="6 7">
    <name type="scientific">Flavobacterium flevense</name>
    <dbReference type="NCBI Taxonomy" id="983"/>
    <lineage>
        <taxon>Bacteria</taxon>
        <taxon>Pseudomonadati</taxon>
        <taxon>Bacteroidota</taxon>
        <taxon>Flavobacteriia</taxon>
        <taxon>Flavobacteriales</taxon>
        <taxon>Flavobacteriaceae</taxon>
        <taxon>Flavobacterium</taxon>
    </lineage>
</organism>
<evidence type="ECO:0000256" key="3">
    <source>
        <dbReference type="ARBA" id="ARBA00022801"/>
    </source>
</evidence>
<keyword evidence="4" id="KW-0106">Calcium</keyword>
<feature type="domain" description="Sulfatase N-terminal" evidence="5">
    <location>
        <begin position="15"/>
        <end position="413"/>
    </location>
</feature>
<dbReference type="SUPFAM" id="SSF53649">
    <property type="entry name" value="Alkaline phosphatase-like"/>
    <property type="match status" value="1"/>
</dbReference>
<name>A0A4Y4B035_9FLAO</name>
<dbReference type="PANTHER" id="PTHR42693">
    <property type="entry name" value="ARYLSULFATASE FAMILY MEMBER"/>
    <property type="match status" value="1"/>
</dbReference>
<evidence type="ECO:0000256" key="2">
    <source>
        <dbReference type="ARBA" id="ARBA00022723"/>
    </source>
</evidence>
<evidence type="ECO:0000259" key="5">
    <source>
        <dbReference type="Pfam" id="PF00884"/>
    </source>
</evidence>
<accession>A0A4Y4B035</accession>
<evidence type="ECO:0000256" key="1">
    <source>
        <dbReference type="ARBA" id="ARBA00008779"/>
    </source>
</evidence>
<dbReference type="AlphaFoldDB" id="A0A4Y4B035"/>
<reference evidence="6 7" key="1">
    <citation type="submission" date="2019-06" db="EMBL/GenBank/DDBJ databases">
        <title>Whole genome shotgun sequence of Flavobacterium flevense NBRC 14960.</title>
        <authorList>
            <person name="Hosoyama A."/>
            <person name="Uohara A."/>
            <person name="Ohji S."/>
            <person name="Ichikawa N."/>
        </authorList>
    </citation>
    <scope>NUCLEOTIDE SEQUENCE [LARGE SCALE GENOMIC DNA]</scope>
    <source>
        <strain evidence="6 7">NBRC 14960</strain>
    </source>
</reference>
<dbReference type="InterPro" id="IPR050738">
    <property type="entry name" value="Sulfatase"/>
</dbReference>
<dbReference type="Proteomes" id="UP000316775">
    <property type="component" value="Unassembled WGS sequence"/>
</dbReference>
<keyword evidence="3" id="KW-0378">Hydrolase</keyword>
<dbReference type="GO" id="GO:0004065">
    <property type="term" value="F:arylsulfatase activity"/>
    <property type="evidence" value="ECO:0007669"/>
    <property type="project" value="TreeGrafter"/>
</dbReference>
<dbReference type="InterPro" id="IPR024607">
    <property type="entry name" value="Sulfatase_CS"/>
</dbReference>
<comment type="caution">
    <text evidence="6">The sequence shown here is derived from an EMBL/GenBank/DDBJ whole genome shotgun (WGS) entry which is preliminary data.</text>
</comment>
<evidence type="ECO:0000313" key="6">
    <source>
        <dbReference type="EMBL" id="GEC72752.1"/>
    </source>
</evidence>